<dbReference type="Proteomes" id="UP000515823">
    <property type="component" value="Chromosome"/>
</dbReference>
<evidence type="ECO:0000256" key="2">
    <source>
        <dbReference type="ARBA" id="ARBA00022741"/>
    </source>
</evidence>
<dbReference type="InterPro" id="IPR037171">
    <property type="entry name" value="NagB/RpiA_transferase-like"/>
</dbReference>
<comment type="catalytic activity">
    <reaction evidence="5">
        <text>(6S)-5-formyl-5,6,7,8-tetrahydrofolate + ATP = (6R)-5,10-methenyltetrahydrofolate + ADP + phosphate</text>
        <dbReference type="Rhea" id="RHEA:10488"/>
        <dbReference type="ChEBI" id="CHEBI:30616"/>
        <dbReference type="ChEBI" id="CHEBI:43474"/>
        <dbReference type="ChEBI" id="CHEBI:57455"/>
        <dbReference type="ChEBI" id="CHEBI:57457"/>
        <dbReference type="ChEBI" id="CHEBI:456216"/>
        <dbReference type="EC" id="6.3.3.2"/>
    </reaction>
</comment>
<dbReference type="NCBIfam" id="TIGR02727">
    <property type="entry name" value="MTHFS_bact"/>
    <property type="match status" value="1"/>
</dbReference>
<dbReference type="PANTHER" id="PTHR23407">
    <property type="entry name" value="ATPASE INHIBITOR/5-FORMYLTETRAHYDROFOLATE CYCLO-LIGASE"/>
    <property type="match status" value="1"/>
</dbReference>
<accession>A0A7G9G4V2</accession>
<keyword evidence="5" id="KW-0460">Magnesium</keyword>
<name>A0A7G9G4V2_9FIRM</name>
<dbReference type="RefSeq" id="WP_249303116.1">
    <property type="nucleotide sequence ID" value="NZ_CP060634.1"/>
</dbReference>
<keyword evidence="6" id="KW-0436">Ligase</keyword>
<evidence type="ECO:0000256" key="3">
    <source>
        <dbReference type="ARBA" id="ARBA00022840"/>
    </source>
</evidence>
<organism evidence="6 7">
    <name type="scientific">Qiania dongpingensis</name>
    <dbReference type="NCBI Taxonomy" id="2763669"/>
    <lineage>
        <taxon>Bacteria</taxon>
        <taxon>Bacillati</taxon>
        <taxon>Bacillota</taxon>
        <taxon>Clostridia</taxon>
        <taxon>Lachnospirales</taxon>
        <taxon>Lachnospiraceae</taxon>
        <taxon>Qiania</taxon>
    </lineage>
</organism>
<feature type="binding site" evidence="4">
    <location>
        <begin position="130"/>
        <end position="138"/>
    </location>
    <ligand>
        <name>ATP</name>
        <dbReference type="ChEBI" id="CHEBI:30616"/>
    </ligand>
</feature>
<dbReference type="Pfam" id="PF01812">
    <property type="entry name" value="5-FTHF_cyc-lig"/>
    <property type="match status" value="1"/>
</dbReference>
<dbReference type="GO" id="GO:0005524">
    <property type="term" value="F:ATP binding"/>
    <property type="evidence" value="ECO:0007669"/>
    <property type="project" value="UniProtKB-KW"/>
</dbReference>
<evidence type="ECO:0000313" key="6">
    <source>
        <dbReference type="EMBL" id="QNM05834.1"/>
    </source>
</evidence>
<feature type="binding site" evidence="4">
    <location>
        <position position="50"/>
    </location>
    <ligand>
        <name>substrate</name>
    </ligand>
</feature>
<dbReference type="GO" id="GO:0030272">
    <property type="term" value="F:5-formyltetrahydrofolate cyclo-ligase activity"/>
    <property type="evidence" value="ECO:0007669"/>
    <property type="project" value="UniProtKB-EC"/>
</dbReference>
<dbReference type="PIRSF" id="PIRSF006806">
    <property type="entry name" value="FTHF_cligase"/>
    <property type="match status" value="1"/>
</dbReference>
<dbReference type="GO" id="GO:0009396">
    <property type="term" value="P:folic acid-containing compound biosynthetic process"/>
    <property type="evidence" value="ECO:0007669"/>
    <property type="project" value="TreeGrafter"/>
</dbReference>
<dbReference type="GO" id="GO:0035999">
    <property type="term" value="P:tetrahydrofolate interconversion"/>
    <property type="evidence" value="ECO:0007669"/>
    <property type="project" value="TreeGrafter"/>
</dbReference>
<reference evidence="6 7" key="1">
    <citation type="submission" date="2020-08" db="EMBL/GenBank/DDBJ databases">
        <authorList>
            <person name="Liu C."/>
            <person name="Sun Q."/>
        </authorList>
    </citation>
    <scope>NUCLEOTIDE SEQUENCE [LARGE SCALE GENOMIC DNA]</scope>
    <source>
        <strain evidence="6 7">NSJ-38</strain>
    </source>
</reference>
<gene>
    <name evidence="6" type="ORF">H9Q78_01280</name>
</gene>
<dbReference type="InterPro" id="IPR024185">
    <property type="entry name" value="FTHF_cligase-like_sf"/>
</dbReference>
<dbReference type="PANTHER" id="PTHR23407:SF1">
    <property type="entry name" value="5-FORMYLTETRAHYDROFOLATE CYCLO-LIGASE"/>
    <property type="match status" value="1"/>
</dbReference>
<comment type="cofactor">
    <cofactor evidence="5">
        <name>Mg(2+)</name>
        <dbReference type="ChEBI" id="CHEBI:18420"/>
    </cofactor>
</comment>
<keyword evidence="5" id="KW-0479">Metal-binding</keyword>
<comment type="similarity">
    <text evidence="1 5">Belongs to the 5-formyltetrahydrofolate cyclo-ligase family.</text>
</comment>
<dbReference type="GO" id="GO:0046872">
    <property type="term" value="F:metal ion binding"/>
    <property type="evidence" value="ECO:0007669"/>
    <property type="project" value="UniProtKB-KW"/>
</dbReference>
<sequence length="184" mass="21186">MMTKKEIRKMANESRKAMLLREEEEKSRKICGQILSMPEYKEARSLYCYVDFNHEVRTWDIMKNAMAEGKRVAAPRVDGDSMDFYYITSREDLEPGCLGILEPKAGLTMAAEEDAFFLMPGVAFDREHHRVGYGGGYYDRYLERFPKLTKVAVAYECQVFDQVPHETFDICPAVLVTEAGISRK</sequence>
<dbReference type="AlphaFoldDB" id="A0A7G9G4V2"/>
<keyword evidence="2 4" id="KW-0547">Nucleotide-binding</keyword>
<evidence type="ECO:0000256" key="4">
    <source>
        <dbReference type="PIRSR" id="PIRSR006806-1"/>
    </source>
</evidence>
<evidence type="ECO:0000313" key="7">
    <source>
        <dbReference type="Proteomes" id="UP000515823"/>
    </source>
</evidence>
<evidence type="ECO:0000256" key="1">
    <source>
        <dbReference type="ARBA" id="ARBA00010638"/>
    </source>
</evidence>
<feature type="binding site" evidence="4">
    <location>
        <begin position="4"/>
        <end position="8"/>
    </location>
    <ligand>
        <name>ATP</name>
        <dbReference type="ChEBI" id="CHEBI:30616"/>
    </ligand>
</feature>
<feature type="binding site" evidence="4">
    <location>
        <position position="55"/>
    </location>
    <ligand>
        <name>substrate</name>
    </ligand>
</feature>
<keyword evidence="3 4" id="KW-0067">ATP-binding</keyword>
<dbReference type="SUPFAM" id="SSF100950">
    <property type="entry name" value="NagB/RpiA/CoA transferase-like"/>
    <property type="match status" value="1"/>
</dbReference>
<proteinExistence type="inferred from homology"/>
<dbReference type="Gene3D" id="3.40.50.10420">
    <property type="entry name" value="NagB/RpiA/CoA transferase-like"/>
    <property type="match status" value="1"/>
</dbReference>
<dbReference type="InterPro" id="IPR002698">
    <property type="entry name" value="FTHF_cligase"/>
</dbReference>
<dbReference type="EC" id="6.3.3.2" evidence="5"/>
<evidence type="ECO:0000256" key="5">
    <source>
        <dbReference type="RuleBase" id="RU361279"/>
    </source>
</evidence>
<protein>
    <recommendedName>
        <fullName evidence="5">5-formyltetrahydrofolate cyclo-ligase</fullName>
        <ecNumber evidence="5">6.3.3.2</ecNumber>
    </recommendedName>
</protein>
<dbReference type="EMBL" id="CP060634">
    <property type="protein sequence ID" value="QNM05834.1"/>
    <property type="molecule type" value="Genomic_DNA"/>
</dbReference>
<keyword evidence="7" id="KW-1185">Reference proteome</keyword>
<dbReference type="KEGG" id="qdo:H9Q78_01280"/>